<dbReference type="AlphaFoldDB" id="A0A915Z428"/>
<comment type="caution">
    <text evidence="1">The sequence shown here is derived from an EMBL/GenBank/DDBJ whole genome shotgun (WGS) entry which is preliminary data.</text>
</comment>
<sequence length="91" mass="10527">MNIQLNNNNFNSPPLFIHFFRIATLNIQDINYTLKQKQVIEMLKLNHISILGLSKTKINKSQSKVVYNYLPNYTTYFDNDSAFPIGLGVEC</sequence>
<name>A0A915Z428_9GLOM</name>
<evidence type="ECO:0000313" key="1">
    <source>
        <dbReference type="EMBL" id="CAB5360412.1"/>
    </source>
</evidence>
<dbReference type="SUPFAM" id="SSF56219">
    <property type="entry name" value="DNase I-like"/>
    <property type="match status" value="1"/>
</dbReference>
<proteinExistence type="predicted"/>
<dbReference type="OrthoDB" id="10298685at2759"/>
<dbReference type="EMBL" id="CAGKOT010000015">
    <property type="protein sequence ID" value="CAB5360412.1"/>
    <property type="molecule type" value="Genomic_DNA"/>
</dbReference>
<dbReference type="Gene3D" id="3.60.10.10">
    <property type="entry name" value="Endonuclease/exonuclease/phosphatase"/>
    <property type="match status" value="1"/>
</dbReference>
<gene>
    <name evidence="1" type="ORF">CHRIB12_LOCUS8175</name>
</gene>
<dbReference type="Proteomes" id="UP000684084">
    <property type="component" value="Unassembled WGS sequence"/>
</dbReference>
<protein>
    <submittedName>
        <fullName evidence="1">Uncharacterized protein</fullName>
    </submittedName>
</protein>
<dbReference type="InterPro" id="IPR036691">
    <property type="entry name" value="Endo/exonu/phosph_ase_sf"/>
</dbReference>
<evidence type="ECO:0000313" key="2">
    <source>
        <dbReference type="Proteomes" id="UP000684084"/>
    </source>
</evidence>
<reference evidence="1" key="1">
    <citation type="submission" date="2020-05" db="EMBL/GenBank/DDBJ databases">
        <authorList>
            <person name="Rincon C."/>
            <person name="Sanders R I."/>
            <person name="Robbins C."/>
            <person name="Chaturvedi A."/>
        </authorList>
    </citation>
    <scope>NUCLEOTIDE SEQUENCE</scope>
    <source>
        <strain evidence="1">CHB12</strain>
    </source>
</reference>
<organism evidence="1 2">
    <name type="scientific">Rhizophagus irregularis</name>
    <dbReference type="NCBI Taxonomy" id="588596"/>
    <lineage>
        <taxon>Eukaryota</taxon>
        <taxon>Fungi</taxon>
        <taxon>Fungi incertae sedis</taxon>
        <taxon>Mucoromycota</taxon>
        <taxon>Glomeromycotina</taxon>
        <taxon>Glomeromycetes</taxon>
        <taxon>Glomerales</taxon>
        <taxon>Glomeraceae</taxon>
        <taxon>Rhizophagus</taxon>
    </lineage>
</organism>
<accession>A0A915Z428</accession>